<name>A0A4P6DBM5_RHOPR</name>
<protein>
    <submittedName>
        <fullName evidence="1">Uncharacterized protein</fullName>
    </submittedName>
</protein>
<evidence type="ECO:0000313" key="1">
    <source>
        <dbReference type="EMBL" id="MOY45880.1"/>
    </source>
</evidence>
<accession>A0A4P6DBM5</accession>
<proteinExistence type="predicted"/>
<organism evidence="1">
    <name type="scientific">Rhodnius prolixus</name>
    <name type="common">Triatomid bug</name>
    <dbReference type="NCBI Taxonomy" id="13249"/>
    <lineage>
        <taxon>Eukaryota</taxon>
        <taxon>Metazoa</taxon>
        <taxon>Ecdysozoa</taxon>
        <taxon>Arthropoda</taxon>
        <taxon>Hexapoda</taxon>
        <taxon>Insecta</taxon>
        <taxon>Pterygota</taxon>
        <taxon>Neoptera</taxon>
        <taxon>Paraneoptera</taxon>
        <taxon>Hemiptera</taxon>
        <taxon>Heteroptera</taxon>
        <taxon>Panheteroptera</taxon>
        <taxon>Cimicomorpha</taxon>
        <taxon>Reduviidae</taxon>
        <taxon>Triatominae</taxon>
        <taxon>Rhodnius</taxon>
    </lineage>
</organism>
<dbReference type="EMBL" id="GHKJ01000850">
    <property type="protein sequence ID" value="MOY45880.1"/>
    <property type="molecule type" value="Transcribed_RNA"/>
</dbReference>
<sequence length="209" mass="23072">MSSASSCCFPKVPIEYDGTGRNAQFYLYTKPVQNVVLGHSDNEEMHHWVLVAEFEDESVRTLEGTQSDGKLVPVFTKEKPAIVLDSKVYKHISLETSPGTQSDGQHLPAFPQNGPRMKVYKLISVEISPTELREVALSNPLNGKDYDKLSNNCQNWVKAAAKAISSDLAKAVENYKTAGELPLHEIAAMYLSAITNSSEDLCSESCKKF</sequence>
<reference evidence="1" key="1">
    <citation type="submission" date="2019-04" db="EMBL/GenBank/DDBJ databases">
        <title>Analysis of the testis transcriptome of the Chagas disease vector Rhodnius prolixus.</title>
        <authorList>
            <person name="Cesar J."/>
            <person name="Ribeiro J.M."/>
            <person name="Pereira M.H."/>
            <person name="Araujo R.N."/>
            <person name="Gontijo N.F."/>
            <person name="Pessoa G."/>
            <person name="Sant'Anna M.V."/>
            <person name="Sorgine M.H."/>
            <person name="Majerowicz D."/>
            <person name="Carvalho A.B."/>
            <person name="Braz G."/>
            <person name="Mesquita R."/>
            <person name="Lagerblad P.O."/>
            <person name="Koerich L.B."/>
        </authorList>
    </citation>
    <scope>NUCLEOTIDE SEQUENCE</scope>
</reference>
<dbReference type="VEuPathDB" id="VectorBase:RPRC007237"/>
<dbReference type="AlphaFoldDB" id="A0A4P6DBM5"/>